<dbReference type="PANTHER" id="PTHR10584">
    <property type="entry name" value="SUGAR KINASE"/>
    <property type="match status" value="1"/>
</dbReference>
<comment type="caution">
    <text evidence="4">The sequence shown here is derived from an EMBL/GenBank/DDBJ whole genome shotgun (WGS) entry which is preliminary data.</text>
</comment>
<evidence type="ECO:0000256" key="2">
    <source>
        <dbReference type="ARBA" id="ARBA00022777"/>
    </source>
</evidence>
<dbReference type="CDD" id="cd00090">
    <property type="entry name" value="HTH_ARSR"/>
    <property type="match status" value="1"/>
</dbReference>
<organism evidence="4 5">
    <name type="scientific">Fusibacter tunisiensis</name>
    <dbReference type="NCBI Taxonomy" id="1008308"/>
    <lineage>
        <taxon>Bacteria</taxon>
        <taxon>Bacillati</taxon>
        <taxon>Bacillota</taxon>
        <taxon>Clostridia</taxon>
        <taxon>Eubacteriales</taxon>
        <taxon>Eubacteriales Family XII. Incertae Sedis</taxon>
        <taxon>Fusibacter</taxon>
    </lineage>
</organism>
<dbReference type="InterPro" id="IPR002173">
    <property type="entry name" value="Carboh/pur_kinase_PfkB_CS"/>
</dbReference>
<dbReference type="RefSeq" id="WP_204665406.1">
    <property type="nucleotide sequence ID" value="NZ_JAFBDT010000043.1"/>
</dbReference>
<dbReference type="InterPro" id="IPR036388">
    <property type="entry name" value="WH-like_DNA-bd_sf"/>
</dbReference>
<dbReference type="Pfam" id="PF00294">
    <property type="entry name" value="PfkB"/>
    <property type="match status" value="1"/>
</dbReference>
<dbReference type="InterPro" id="IPR011611">
    <property type="entry name" value="PfkB_dom"/>
</dbReference>
<keyword evidence="2 4" id="KW-0418">Kinase</keyword>
<evidence type="ECO:0000256" key="1">
    <source>
        <dbReference type="ARBA" id="ARBA00022679"/>
    </source>
</evidence>
<dbReference type="EC" id="2.7.1.83" evidence="4"/>
<dbReference type="Pfam" id="PF13412">
    <property type="entry name" value="HTH_24"/>
    <property type="match status" value="1"/>
</dbReference>
<evidence type="ECO:0000313" key="5">
    <source>
        <dbReference type="Proteomes" id="UP000767854"/>
    </source>
</evidence>
<dbReference type="Proteomes" id="UP000767854">
    <property type="component" value="Unassembled WGS sequence"/>
</dbReference>
<dbReference type="PANTHER" id="PTHR10584:SF166">
    <property type="entry name" value="RIBOKINASE"/>
    <property type="match status" value="1"/>
</dbReference>
<sequence length="361" mass="39269">MTGREKEILEHLKKDPMMPQSDLADLLGITRSSVAVHIANLMKKGHILGKGYIVREDAYVCVIGGSNVDIQGFPTTELIYRDSNVGKVKVSMGGVGRNIAENLVRMGVHTKLISAIGDDLYGDKILEEAKSVGLDMVDTLVVQGGETSTYLSILDDSKDMILAISHMDIMEHLTIEFIKRKHHIIENAALCILDTNLPLETIEYILTTFKDKQFFLDTVSSTKAQKVASLIGYFNTIKPNRIEAEMLTGVPIKSETDATIAADRFHEKGVVNVFISMGEKGIYASGPEGGQFIKAPKIEIVNATGAGDAFIAALAKASLMELTQLETAKMAIAASGIALSHENTINPQMSEGLLFKKMEVL</sequence>
<dbReference type="Gene3D" id="3.40.1190.20">
    <property type="match status" value="1"/>
</dbReference>
<feature type="domain" description="Carbohydrate kinase PfkB" evidence="3">
    <location>
        <begin position="58"/>
        <end position="347"/>
    </location>
</feature>
<dbReference type="PROSITE" id="PS00583">
    <property type="entry name" value="PFKB_KINASES_1"/>
    <property type="match status" value="1"/>
</dbReference>
<gene>
    <name evidence="4" type="ORF">JOC49_002555</name>
</gene>
<name>A0ABS2MU94_9FIRM</name>
<dbReference type="Gene3D" id="1.10.10.10">
    <property type="entry name" value="Winged helix-like DNA-binding domain superfamily/Winged helix DNA-binding domain"/>
    <property type="match status" value="1"/>
</dbReference>
<evidence type="ECO:0000259" key="3">
    <source>
        <dbReference type="Pfam" id="PF00294"/>
    </source>
</evidence>
<keyword evidence="1 4" id="KW-0808">Transferase</keyword>
<reference evidence="4 5" key="1">
    <citation type="submission" date="2021-01" db="EMBL/GenBank/DDBJ databases">
        <title>Genomic Encyclopedia of Type Strains, Phase IV (KMG-IV): sequencing the most valuable type-strain genomes for metagenomic binning, comparative biology and taxonomic classification.</title>
        <authorList>
            <person name="Goeker M."/>
        </authorList>
    </citation>
    <scope>NUCLEOTIDE SEQUENCE [LARGE SCALE GENOMIC DNA]</scope>
    <source>
        <strain evidence="4 5">DSM 24436</strain>
    </source>
</reference>
<protein>
    <submittedName>
        <fullName evidence="4">Pseudouridine kinase</fullName>
        <ecNumber evidence="4">2.7.1.83</ecNumber>
    </submittedName>
</protein>
<dbReference type="InterPro" id="IPR029056">
    <property type="entry name" value="Ribokinase-like"/>
</dbReference>
<evidence type="ECO:0000313" key="4">
    <source>
        <dbReference type="EMBL" id="MBM7562981.1"/>
    </source>
</evidence>
<dbReference type="CDD" id="cd01941">
    <property type="entry name" value="YeiC_kinase_like"/>
    <property type="match status" value="1"/>
</dbReference>
<dbReference type="GO" id="GO:0050225">
    <property type="term" value="F:pseudouridine kinase activity"/>
    <property type="evidence" value="ECO:0007669"/>
    <property type="project" value="UniProtKB-EC"/>
</dbReference>
<dbReference type="InterPro" id="IPR011991">
    <property type="entry name" value="ArsR-like_HTH"/>
</dbReference>
<dbReference type="InterPro" id="IPR036390">
    <property type="entry name" value="WH_DNA-bd_sf"/>
</dbReference>
<dbReference type="EMBL" id="JAFBDT010000043">
    <property type="protein sequence ID" value="MBM7562981.1"/>
    <property type="molecule type" value="Genomic_DNA"/>
</dbReference>
<keyword evidence="5" id="KW-1185">Reference proteome</keyword>
<dbReference type="SUPFAM" id="SSF46785">
    <property type="entry name" value="Winged helix' DNA-binding domain"/>
    <property type="match status" value="1"/>
</dbReference>
<accession>A0ABS2MU94</accession>
<proteinExistence type="predicted"/>
<dbReference type="SUPFAM" id="SSF53613">
    <property type="entry name" value="Ribokinase-like"/>
    <property type="match status" value="1"/>
</dbReference>